<dbReference type="Proteomes" id="UP000504607">
    <property type="component" value="Chromosome 7"/>
</dbReference>
<dbReference type="AlphaFoldDB" id="A0A6I9RQK0"/>
<dbReference type="InParanoid" id="A0A6I9RQK0"/>
<dbReference type="OrthoDB" id="776828at2759"/>
<dbReference type="KEGG" id="egu:105048956"/>
<dbReference type="GeneID" id="105048956"/>
<organism evidence="1 2">
    <name type="scientific">Elaeis guineensis var. tenera</name>
    <name type="common">Oil palm</name>
    <dbReference type="NCBI Taxonomy" id="51953"/>
    <lineage>
        <taxon>Eukaryota</taxon>
        <taxon>Viridiplantae</taxon>
        <taxon>Streptophyta</taxon>
        <taxon>Embryophyta</taxon>
        <taxon>Tracheophyta</taxon>
        <taxon>Spermatophyta</taxon>
        <taxon>Magnoliopsida</taxon>
        <taxon>Liliopsida</taxon>
        <taxon>Arecaceae</taxon>
        <taxon>Arecoideae</taxon>
        <taxon>Cocoseae</taxon>
        <taxon>Elaeidinae</taxon>
        <taxon>Elaeis</taxon>
    </lineage>
</organism>
<dbReference type="PANTHER" id="PTHR35317">
    <property type="entry name" value="OS04G0629600 PROTEIN"/>
    <property type="match status" value="1"/>
</dbReference>
<evidence type="ECO:0000313" key="2">
    <source>
        <dbReference type="RefSeq" id="XP_010926762.1"/>
    </source>
</evidence>
<reference evidence="2" key="1">
    <citation type="submission" date="2025-08" db="UniProtKB">
        <authorList>
            <consortium name="RefSeq"/>
        </authorList>
    </citation>
    <scope>IDENTIFICATION</scope>
</reference>
<gene>
    <name evidence="2" type="primary">LOC105048956</name>
</gene>
<dbReference type="RefSeq" id="XP_010926762.1">
    <property type="nucleotide sequence ID" value="XM_010928460.1"/>
</dbReference>
<protein>
    <submittedName>
        <fullName evidence="2">Uncharacterized protein LOC105048956</fullName>
    </submittedName>
</protein>
<name>A0A6I9RQK0_ELAGV</name>
<sequence>MAPPVFDGENYQAWTVRMQAYLEGCDYWEAVEADYEIASLPENPTLNPIKYHKERTTRKAKAKACLYAAVSPTIFSRIMACGSAKVIWDFLKTEYQGDERIRSMKVLNLIREFKRLQMKESETVKVYSDKLIGIANKARVLGTNLTDNRLVQKVLISLPERFEATIASLENTKDLSQIKLAELLSALQA</sequence>
<accession>A0A6I9RQK0</accession>
<proteinExistence type="predicted"/>
<dbReference type="PANTHER" id="PTHR35317:SF24">
    <property type="entry name" value="RETROVIRUS-RELATED POL POLYPROTEIN FROM TRANSPOSON TNT 1-94"/>
    <property type="match status" value="1"/>
</dbReference>
<evidence type="ECO:0000313" key="1">
    <source>
        <dbReference type="Proteomes" id="UP000504607"/>
    </source>
</evidence>
<keyword evidence="1" id="KW-1185">Reference proteome</keyword>
<dbReference type="Pfam" id="PF14223">
    <property type="entry name" value="Retrotran_gag_2"/>
    <property type="match status" value="1"/>
</dbReference>